<dbReference type="Gene3D" id="3.40.50.12170">
    <property type="entry name" value="Uncharacterised protein PF07075, DUF1343"/>
    <property type="match status" value="1"/>
</dbReference>
<dbReference type="GO" id="GO:0033922">
    <property type="term" value="F:peptidoglycan beta-N-acetylmuramidase activity"/>
    <property type="evidence" value="ECO:0007669"/>
    <property type="project" value="InterPro"/>
</dbReference>
<organism evidence="4 5">
    <name type="scientific">Bailinhaonella thermotolerans</name>
    <dbReference type="NCBI Taxonomy" id="1070861"/>
    <lineage>
        <taxon>Bacteria</taxon>
        <taxon>Bacillati</taxon>
        <taxon>Actinomycetota</taxon>
        <taxon>Actinomycetes</taxon>
        <taxon>Streptosporangiales</taxon>
        <taxon>Streptosporangiaceae</taxon>
        <taxon>Bailinhaonella</taxon>
    </lineage>
</organism>
<feature type="signal peptide" evidence="1">
    <location>
        <begin position="1"/>
        <end position="23"/>
    </location>
</feature>
<feature type="chain" id="PRO_5017243520" evidence="1">
    <location>
        <begin position="24"/>
        <end position="434"/>
    </location>
</feature>
<feature type="domain" description="Peptidoglycan beta-N-acetylmuramidase NamZ C-terminal" evidence="3">
    <location>
        <begin position="271"/>
        <end position="429"/>
    </location>
</feature>
<dbReference type="Pfam" id="PF07075">
    <property type="entry name" value="NamZ_N"/>
    <property type="match status" value="1"/>
</dbReference>
<dbReference type="RefSeq" id="WP_119927000.1">
    <property type="nucleotide sequence ID" value="NZ_QZEY01000004.1"/>
</dbReference>
<dbReference type="AlphaFoldDB" id="A0A3A4BEK8"/>
<dbReference type="PANTHER" id="PTHR42915:SF1">
    <property type="entry name" value="PEPTIDOGLYCAN BETA-N-ACETYLMURAMIDASE NAMZ"/>
    <property type="match status" value="1"/>
</dbReference>
<reference evidence="4 5" key="1">
    <citation type="submission" date="2018-09" db="EMBL/GenBank/DDBJ databases">
        <title>YIM 75507 draft genome.</title>
        <authorList>
            <person name="Tang S."/>
            <person name="Feng Y."/>
        </authorList>
    </citation>
    <scope>NUCLEOTIDE SEQUENCE [LARGE SCALE GENOMIC DNA]</scope>
    <source>
        <strain evidence="4 5">YIM 75507</strain>
    </source>
</reference>
<evidence type="ECO:0000256" key="1">
    <source>
        <dbReference type="SAM" id="SignalP"/>
    </source>
</evidence>
<comment type="caution">
    <text evidence="4">The sequence shown here is derived from an EMBL/GenBank/DDBJ whole genome shotgun (WGS) entry which is preliminary data.</text>
</comment>
<dbReference type="PIRSF" id="PIRSF016719">
    <property type="entry name" value="UCP016719"/>
    <property type="match status" value="1"/>
</dbReference>
<keyword evidence="5" id="KW-1185">Reference proteome</keyword>
<dbReference type="OrthoDB" id="9801061at2"/>
<dbReference type="InterPro" id="IPR048503">
    <property type="entry name" value="NamZ_C"/>
</dbReference>
<evidence type="ECO:0000259" key="2">
    <source>
        <dbReference type="Pfam" id="PF07075"/>
    </source>
</evidence>
<dbReference type="EMBL" id="QZEY01000004">
    <property type="protein sequence ID" value="RJL32750.1"/>
    <property type="molecule type" value="Genomic_DNA"/>
</dbReference>
<sequence length="434" mass="47936">MRTLLSRLTALSTVAALAFGLGAASPEPQDHQQRRRDVQTGVQVLMADRYATLRGQKVGVITNPTGVLPDLSHEVDVMARSDEVDLVAVFGPEHGFRGTAQAGGSEGYYKDEQTGLPVYDTYLKSGQALADIFTRSGVDTILFDIQDAGTRFYTYVWTMFDSMVAAAMAGKRFVVLDRPNPIMSERAYGPVMTPEFATFVGREAISQAHGMTVGELARLFNAEFLPRHGSGKKVDLAVVEMRGWRRGMPYEETGLPWVPPSPNMPTVDTAVVYPGTGMFEGTNLSEGRGTTRPFELVGAPYVDHRWGAELNALRLPGVRFRQAYFTPTFSKHVGKVCGGVQVYVTDRDRFDPIRTGVAMLVTAKRLYPADFQWRYDSNDPARPYWIDKLTGSPRVRADIDAGKSPDEVAAGWAAQLRAFADLRAKHLIYRGGRR</sequence>
<dbReference type="Pfam" id="PF20732">
    <property type="entry name" value="NamZ_C"/>
    <property type="match status" value="1"/>
</dbReference>
<proteinExistence type="predicted"/>
<accession>A0A3A4BEK8</accession>
<evidence type="ECO:0000259" key="3">
    <source>
        <dbReference type="Pfam" id="PF20732"/>
    </source>
</evidence>
<dbReference type="InterPro" id="IPR008302">
    <property type="entry name" value="NamZ"/>
</dbReference>
<dbReference type="InterPro" id="IPR048502">
    <property type="entry name" value="NamZ_N"/>
</dbReference>
<evidence type="ECO:0000313" key="4">
    <source>
        <dbReference type="EMBL" id="RJL32750.1"/>
    </source>
</evidence>
<protein>
    <submittedName>
        <fullName evidence="4">DUF1343 domain-containing protein</fullName>
    </submittedName>
</protein>
<gene>
    <name evidence="4" type="ORF">D5H75_14835</name>
</gene>
<dbReference type="Proteomes" id="UP000265768">
    <property type="component" value="Unassembled WGS sequence"/>
</dbReference>
<dbReference type="Gene3D" id="3.90.1150.140">
    <property type="match status" value="1"/>
</dbReference>
<dbReference type="PANTHER" id="PTHR42915">
    <property type="entry name" value="HYPOTHETICAL 460 KDA PROTEIN IN FEUA-SIGW INTERGENIC REGION [PRECURSOR]"/>
    <property type="match status" value="1"/>
</dbReference>
<keyword evidence="1" id="KW-0732">Signal</keyword>
<evidence type="ECO:0000313" key="5">
    <source>
        <dbReference type="Proteomes" id="UP000265768"/>
    </source>
</evidence>
<name>A0A3A4BEK8_9ACTN</name>
<feature type="domain" description="Peptidoglycan beta-N-acetylmuramidase NamZ N-terminal" evidence="2">
    <location>
        <begin position="58"/>
        <end position="267"/>
    </location>
</feature>